<feature type="domain" description="HNH nuclease" evidence="1">
    <location>
        <begin position="172"/>
        <end position="224"/>
    </location>
</feature>
<dbReference type="EMBL" id="AQFM01000040">
    <property type="protein sequence ID" value="EOR05995.1"/>
    <property type="molecule type" value="Genomic_DNA"/>
</dbReference>
<organism evidence="2 3">
    <name type="scientific">Acinetobacter tandoii DSM 14970 = CIP 107469</name>
    <dbReference type="NCBI Taxonomy" id="1120927"/>
    <lineage>
        <taxon>Bacteria</taxon>
        <taxon>Pseudomonadati</taxon>
        <taxon>Pseudomonadota</taxon>
        <taxon>Gammaproteobacteria</taxon>
        <taxon>Moraxellales</taxon>
        <taxon>Moraxellaceae</taxon>
        <taxon>Acinetobacter</taxon>
    </lineage>
</organism>
<name>R9AVC8_9GAMM</name>
<protein>
    <recommendedName>
        <fullName evidence="1">HNH nuclease domain-containing protein</fullName>
    </recommendedName>
</protein>
<proteinExistence type="predicted"/>
<dbReference type="RefSeq" id="WP_016167843.1">
    <property type="nucleotide sequence ID" value="NZ_JHZG01000018.1"/>
</dbReference>
<dbReference type="PATRIC" id="fig|1120927.3.peg.2737"/>
<dbReference type="Proteomes" id="UP000016201">
    <property type="component" value="Unassembled WGS sequence"/>
</dbReference>
<dbReference type="eggNOG" id="COG3440">
    <property type="taxonomic scope" value="Bacteria"/>
</dbReference>
<dbReference type="AlphaFoldDB" id="R9AVC8"/>
<sequence>MEVVTNTDQIRNNIKEFEKSKDTSQTTLGQYLKLIQKGLCFVPYMSDSGIAFAPSRFIGYIDNNLEIHSKNDGKNGRETNVAITKIFKSIPSHNSTLEIQFLEFCKNHGVKPDNKKRKYWVTDEIKIIIEADAENEIRSNPELNKTVKQQLINARIGQGSFRRELIHMWGKCCVSSCNYVDILRASHIKPWRDSTNEERLDKFNGLLLSPNLDALFDKGLISFKDDGKILISKALSNDVRNTLGILKDTKVALQPSHAKYMKWHREKIFIKSFLEEAGKSI</sequence>
<gene>
    <name evidence="2" type="ORF">I593_02813</name>
</gene>
<reference evidence="2 3" key="1">
    <citation type="submission" date="2013-03" db="EMBL/GenBank/DDBJ databases">
        <title>The Genome Sequence of Acinetobacter tandoii CIP 107469.</title>
        <authorList>
            <consortium name="The Broad Institute Genome Sequencing Platform"/>
            <consortium name="The Broad Institute Genome Sequencing Center for Infectious Disease"/>
            <person name="Cerqueira G."/>
            <person name="Feldgarden M."/>
            <person name="Courvalin P."/>
            <person name="Perichon B."/>
            <person name="Grillot-Courvalin C."/>
            <person name="Clermont D."/>
            <person name="Rocha E."/>
            <person name="Yoon E.-J."/>
            <person name="Nemec A."/>
            <person name="Walker B."/>
            <person name="Young S.K."/>
            <person name="Zeng Q."/>
            <person name="Gargeya S."/>
            <person name="Fitzgerald M."/>
            <person name="Haas B."/>
            <person name="Abouelleil A."/>
            <person name="Alvarado L."/>
            <person name="Arachchi H.M."/>
            <person name="Berlin A.M."/>
            <person name="Chapman S.B."/>
            <person name="Dewar J."/>
            <person name="Goldberg J."/>
            <person name="Griggs A."/>
            <person name="Gujja S."/>
            <person name="Hansen M."/>
            <person name="Howarth C."/>
            <person name="Imamovic A."/>
            <person name="Larimer J."/>
            <person name="McCowan C."/>
            <person name="Murphy C."/>
            <person name="Neiman D."/>
            <person name="Pearson M."/>
            <person name="Priest M."/>
            <person name="Roberts A."/>
            <person name="Saif S."/>
            <person name="Shea T."/>
            <person name="Sisk P."/>
            <person name="Sykes S."/>
            <person name="Wortman J."/>
            <person name="Nusbaum C."/>
            <person name="Birren B."/>
        </authorList>
    </citation>
    <scope>NUCLEOTIDE SEQUENCE [LARGE SCALE GENOMIC DNA]</scope>
    <source>
        <strain evidence="2 3">CIP 107469</strain>
    </source>
</reference>
<evidence type="ECO:0000259" key="1">
    <source>
        <dbReference type="Pfam" id="PF13391"/>
    </source>
</evidence>
<accession>R9AVC8</accession>
<keyword evidence="3" id="KW-1185">Reference proteome</keyword>
<evidence type="ECO:0000313" key="2">
    <source>
        <dbReference type="EMBL" id="EOR05995.1"/>
    </source>
</evidence>
<comment type="caution">
    <text evidence="2">The sequence shown here is derived from an EMBL/GenBank/DDBJ whole genome shotgun (WGS) entry which is preliminary data.</text>
</comment>
<evidence type="ECO:0000313" key="3">
    <source>
        <dbReference type="Proteomes" id="UP000016201"/>
    </source>
</evidence>
<dbReference type="Pfam" id="PF13391">
    <property type="entry name" value="HNH_2"/>
    <property type="match status" value="1"/>
</dbReference>
<dbReference type="InterPro" id="IPR003615">
    <property type="entry name" value="HNH_nuc"/>
</dbReference>
<dbReference type="OrthoDB" id="529575at2"/>